<feature type="transmembrane region" description="Helical" evidence="1">
    <location>
        <begin position="212"/>
        <end position="230"/>
    </location>
</feature>
<feature type="transmembrane region" description="Helical" evidence="1">
    <location>
        <begin position="53"/>
        <end position="75"/>
    </location>
</feature>
<accession>A0A1Y2IU33</accession>
<feature type="transmembrane region" description="Helical" evidence="1">
    <location>
        <begin position="112"/>
        <end position="135"/>
    </location>
</feature>
<dbReference type="EMBL" id="KZ084099">
    <property type="protein sequence ID" value="OSD03711.1"/>
    <property type="molecule type" value="Genomic_DNA"/>
</dbReference>
<evidence type="ECO:0000313" key="3">
    <source>
        <dbReference type="EMBL" id="OSD03711.1"/>
    </source>
</evidence>
<feature type="transmembrane region" description="Helical" evidence="1">
    <location>
        <begin position="170"/>
        <end position="191"/>
    </location>
</feature>
<protein>
    <recommendedName>
        <fullName evidence="2">DUF6533 domain-containing protein</fullName>
    </recommendedName>
</protein>
<proteinExistence type="predicted"/>
<feature type="transmembrane region" description="Helical" evidence="1">
    <location>
        <begin position="15"/>
        <end position="32"/>
    </location>
</feature>
<feature type="domain" description="DUF6533" evidence="2">
    <location>
        <begin position="22"/>
        <end position="64"/>
    </location>
</feature>
<reference evidence="3 4" key="1">
    <citation type="journal article" date="2015" name="Biotechnol. Biofuels">
        <title>Enhanced degradation of softwood versus hardwood by the white-rot fungus Pycnoporus coccineus.</title>
        <authorList>
            <person name="Couturier M."/>
            <person name="Navarro D."/>
            <person name="Chevret D."/>
            <person name="Henrissat B."/>
            <person name="Piumi F."/>
            <person name="Ruiz-Duenas F.J."/>
            <person name="Martinez A.T."/>
            <person name="Grigoriev I.V."/>
            <person name="Riley R."/>
            <person name="Lipzen A."/>
            <person name="Berrin J.G."/>
            <person name="Master E.R."/>
            <person name="Rosso M.N."/>
        </authorList>
    </citation>
    <scope>NUCLEOTIDE SEQUENCE [LARGE SCALE GENOMIC DNA]</scope>
    <source>
        <strain evidence="3 4">BRFM310</strain>
    </source>
</reference>
<keyword evidence="1" id="KW-0812">Transmembrane</keyword>
<dbReference type="Pfam" id="PF20151">
    <property type="entry name" value="DUF6533"/>
    <property type="match status" value="1"/>
</dbReference>
<keyword evidence="1" id="KW-0472">Membrane</keyword>
<evidence type="ECO:0000313" key="4">
    <source>
        <dbReference type="Proteomes" id="UP000193067"/>
    </source>
</evidence>
<evidence type="ECO:0000259" key="2">
    <source>
        <dbReference type="Pfam" id="PF20151"/>
    </source>
</evidence>
<keyword evidence="1" id="KW-1133">Transmembrane helix</keyword>
<sequence length="304" mass="33513">MDGVLYESTILESRNMIRTASAIAFTILYYDYALTFREEVERYWGTRMSSMSLLFFVNRYLSLFAHVPIIVEFYWADSQSAYHQLLSGVTQVVVGVMQLVRTYALYGKSRRILLSLFMLCGAGCLVSAWAVAMAWEAGQTQASRNPSAQTRIAIERGVCDLTMSRIQGQYLAAVWACVLIFDAAVFTLTAVQVLRDGKPWPGGLSARMLRDGAILFVCHLTNILTCLRVYRGVSVTATNIISTSMISRLMLDIRDPRLLDGFCECSFDDDGDGGGGGGGEFDGVVPNLDFAGPMRSLGRGGSWC</sequence>
<gene>
    <name evidence="3" type="ORF">PYCCODRAFT_1434103</name>
</gene>
<dbReference type="Proteomes" id="UP000193067">
    <property type="component" value="Unassembled WGS sequence"/>
</dbReference>
<organism evidence="3 4">
    <name type="scientific">Trametes coccinea (strain BRFM310)</name>
    <name type="common">Pycnoporus coccineus</name>
    <dbReference type="NCBI Taxonomy" id="1353009"/>
    <lineage>
        <taxon>Eukaryota</taxon>
        <taxon>Fungi</taxon>
        <taxon>Dikarya</taxon>
        <taxon>Basidiomycota</taxon>
        <taxon>Agaricomycotina</taxon>
        <taxon>Agaricomycetes</taxon>
        <taxon>Polyporales</taxon>
        <taxon>Polyporaceae</taxon>
        <taxon>Trametes</taxon>
    </lineage>
</organism>
<keyword evidence="4" id="KW-1185">Reference proteome</keyword>
<name>A0A1Y2IU33_TRAC3</name>
<dbReference type="InterPro" id="IPR045340">
    <property type="entry name" value="DUF6533"/>
</dbReference>
<evidence type="ECO:0000256" key="1">
    <source>
        <dbReference type="SAM" id="Phobius"/>
    </source>
</evidence>
<dbReference type="AlphaFoldDB" id="A0A1Y2IU33"/>
<dbReference type="OrthoDB" id="3261349at2759"/>